<evidence type="ECO:0000313" key="3">
    <source>
        <dbReference type="EMBL" id="MFC5465357.1"/>
    </source>
</evidence>
<accession>A0ABW0LK41</accession>
<keyword evidence="1" id="KW-0472">Membrane</keyword>
<sequence>MRKIFSRIFDHERELENSIRNSNVRVIWLLVAIIWVMFGTYAYNELLNRRTVVTEVLFLFITILIIWKNKGLIKTFFYNPFKRVGAPYSISNVLWMYPFSVLLISVIFLAIPQILGWTSSDPQNIEQISMTTGEYITNLLTLPLLVFEEESLNVLIVIAIARLICVRMKRGWSLLAVLLAACLFGFLHVSAWGWESAISRMFIHIPFIYSIIYFRTAWISMLAHFYQNALTYTSIIYPDFPTLFVGYGLLACLLIVVYRKWRKKVNT</sequence>
<feature type="transmembrane region" description="Helical" evidence="1">
    <location>
        <begin position="26"/>
        <end position="44"/>
    </location>
</feature>
<feature type="domain" description="CAAX prenyl protease 2/Lysostaphin resistance protein A-like" evidence="2">
    <location>
        <begin position="169"/>
        <end position="229"/>
    </location>
</feature>
<dbReference type="Proteomes" id="UP001596147">
    <property type="component" value="Unassembled WGS sequence"/>
</dbReference>
<dbReference type="EMBL" id="JBHSMC010000014">
    <property type="protein sequence ID" value="MFC5465357.1"/>
    <property type="molecule type" value="Genomic_DNA"/>
</dbReference>
<reference evidence="4" key="1">
    <citation type="journal article" date="2019" name="Int. J. Syst. Evol. Microbiol.">
        <title>The Global Catalogue of Microorganisms (GCM) 10K type strain sequencing project: providing services to taxonomists for standard genome sequencing and annotation.</title>
        <authorList>
            <consortium name="The Broad Institute Genomics Platform"/>
            <consortium name="The Broad Institute Genome Sequencing Center for Infectious Disease"/>
            <person name="Wu L."/>
            <person name="Ma J."/>
        </authorList>
    </citation>
    <scope>NUCLEOTIDE SEQUENCE [LARGE SCALE GENOMIC DNA]</scope>
    <source>
        <strain evidence="4">CGMCC 1.12237</strain>
    </source>
</reference>
<evidence type="ECO:0000259" key="2">
    <source>
        <dbReference type="Pfam" id="PF02517"/>
    </source>
</evidence>
<gene>
    <name evidence="3" type="ORF">ACFPM4_11415</name>
</gene>
<keyword evidence="1" id="KW-1133">Transmembrane helix</keyword>
<dbReference type="RefSeq" id="WP_382351594.1">
    <property type="nucleotide sequence ID" value="NZ_JBHSMC010000014.1"/>
</dbReference>
<name>A0ABW0LK41_9BACI</name>
<dbReference type="InterPro" id="IPR003675">
    <property type="entry name" value="Rce1/LyrA-like_dom"/>
</dbReference>
<evidence type="ECO:0000256" key="1">
    <source>
        <dbReference type="SAM" id="Phobius"/>
    </source>
</evidence>
<feature type="transmembrane region" description="Helical" evidence="1">
    <location>
        <begin position="94"/>
        <end position="115"/>
    </location>
</feature>
<feature type="transmembrane region" description="Helical" evidence="1">
    <location>
        <begin position="172"/>
        <end position="191"/>
    </location>
</feature>
<feature type="transmembrane region" description="Helical" evidence="1">
    <location>
        <begin position="203"/>
        <end position="223"/>
    </location>
</feature>
<protein>
    <submittedName>
        <fullName evidence="3">Type II CAAX prenyl endopeptidase Rce1 family protein</fullName>
    </submittedName>
</protein>
<proteinExistence type="predicted"/>
<feature type="transmembrane region" description="Helical" evidence="1">
    <location>
        <begin position="56"/>
        <end position="73"/>
    </location>
</feature>
<keyword evidence="1" id="KW-0812">Transmembrane</keyword>
<evidence type="ECO:0000313" key="4">
    <source>
        <dbReference type="Proteomes" id="UP001596147"/>
    </source>
</evidence>
<organism evidence="3 4">
    <name type="scientific">Lederbergia graminis</name>
    <dbReference type="NCBI Taxonomy" id="735518"/>
    <lineage>
        <taxon>Bacteria</taxon>
        <taxon>Bacillati</taxon>
        <taxon>Bacillota</taxon>
        <taxon>Bacilli</taxon>
        <taxon>Bacillales</taxon>
        <taxon>Bacillaceae</taxon>
        <taxon>Lederbergia</taxon>
    </lineage>
</organism>
<comment type="caution">
    <text evidence="3">The sequence shown here is derived from an EMBL/GenBank/DDBJ whole genome shotgun (WGS) entry which is preliminary data.</text>
</comment>
<dbReference type="Pfam" id="PF02517">
    <property type="entry name" value="Rce1-like"/>
    <property type="match status" value="1"/>
</dbReference>
<feature type="transmembrane region" description="Helical" evidence="1">
    <location>
        <begin position="235"/>
        <end position="258"/>
    </location>
</feature>
<keyword evidence="4" id="KW-1185">Reference proteome</keyword>